<name>A0A182UZK7_ANOME</name>
<accession>A0A182UZK7</accession>
<keyword evidence="3" id="KW-1185">Reference proteome</keyword>
<dbReference type="VEuPathDB" id="VectorBase:AMEM006353"/>
<feature type="transmembrane region" description="Helical" evidence="1">
    <location>
        <begin position="90"/>
        <end position="111"/>
    </location>
</feature>
<keyword evidence="1" id="KW-0812">Transmembrane</keyword>
<keyword evidence="1" id="KW-0472">Membrane</keyword>
<evidence type="ECO:0000313" key="2">
    <source>
        <dbReference type="EnsemblMetazoa" id="AMEM006353-PA"/>
    </source>
</evidence>
<reference evidence="2" key="1">
    <citation type="submission" date="2020-05" db="UniProtKB">
        <authorList>
            <consortium name="EnsemblMetazoa"/>
        </authorList>
    </citation>
    <scope>IDENTIFICATION</scope>
    <source>
        <strain evidence="2">MAF</strain>
    </source>
</reference>
<dbReference type="AlphaFoldDB" id="A0A182UZK7"/>
<dbReference type="Proteomes" id="UP000075903">
    <property type="component" value="Unassembled WGS sequence"/>
</dbReference>
<evidence type="ECO:0000256" key="1">
    <source>
        <dbReference type="SAM" id="Phobius"/>
    </source>
</evidence>
<keyword evidence="1" id="KW-1133">Transmembrane helix</keyword>
<protein>
    <submittedName>
        <fullName evidence="2">Uncharacterized protein</fullName>
    </submittedName>
</protein>
<sequence>MQIRIDVLDVGQRDRFVEQLLVERQRETPIQHVIVKHRNAEYAPDKVKWPDWGCSSCSSCRSARILPTRSLRYLGSRSALSIRPCGRSGMLLVTWLVVVVLLLLPVAAIALPPLGPCSMSCGKKRGSRLTQEMFSAQYTTGEYAAAYRLEPLPAGPVPFGTCGPAPDSGEDEQPFVATPPPPVAAAAAAAAAATLFCRRIICRMCMFIRGSVNWVVRLLWSTKYTRPDAVLRCSQPCGSGPSVSVVRFCVSKSRGIRGSCQVDCFVGMW</sequence>
<evidence type="ECO:0000313" key="3">
    <source>
        <dbReference type="Proteomes" id="UP000075903"/>
    </source>
</evidence>
<feature type="transmembrane region" description="Helical" evidence="1">
    <location>
        <begin position="183"/>
        <end position="201"/>
    </location>
</feature>
<organism evidence="2 3">
    <name type="scientific">Anopheles merus</name>
    <name type="common">Mosquito</name>
    <dbReference type="NCBI Taxonomy" id="30066"/>
    <lineage>
        <taxon>Eukaryota</taxon>
        <taxon>Metazoa</taxon>
        <taxon>Ecdysozoa</taxon>
        <taxon>Arthropoda</taxon>
        <taxon>Hexapoda</taxon>
        <taxon>Insecta</taxon>
        <taxon>Pterygota</taxon>
        <taxon>Neoptera</taxon>
        <taxon>Endopterygota</taxon>
        <taxon>Diptera</taxon>
        <taxon>Nematocera</taxon>
        <taxon>Culicoidea</taxon>
        <taxon>Culicidae</taxon>
        <taxon>Anophelinae</taxon>
        <taxon>Anopheles</taxon>
    </lineage>
</organism>
<proteinExistence type="predicted"/>
<dbReference type="EnsemblMetazoa" id="AMEM006353-RA">
    <property type="protein sequence ID" value="AMEM006353-PA"/>
    <property type="gene ID" value="AMEM006353"/>
</dbReference>